<evidence type="ECO:0000259" key="7">
    <source>
        <dbReference type="PROSITE" id="PS51194"/>
    </source>
</evidence>
<dbReference type="SUPFAM" id="SSF52540">
    <property type="entry name" value="P-loop containing nucleoside triphosphate hydrolases"/>
    <property type="match status" value="1"/>
</dbReference>
<evidence type="ECO:0000313" key="9">
    <source>
        <dbReference type="EMBL" id="KAF5836125.1"/>
    </source>
</evidence>
<proteinExistence type="predicted"/>
<dbReference type="PANTHER" id="PTHR47959:SF1">
    <property type="entry name" value="ATP-DEPENDENT RNA HELICASE DBPA"/>
    <property type="match status" value="1"/>
</dbReference>
<feature type="domain" description="Helicase ATP-binding" evidence="6">
    <location>
        <begin position="45"/>
        <end position="247"/>
    </location>
</feature>
<keyword evidence="3" id="KW-0347">Helicase</keyword>
<feature type="domain" description="Helicase C-terminal" evidence="7">
    <location>
        <begin position="280"/>
        <end position="462"/>
    </location>
</feature>
<sequence length="479" mass="51769">MLLLLVTGSRDARIDWASLGLPDWLTDRVERLGFRFPTEVQRRAAPAVASGLDVVIKAETGSGKTLSYLAPALTNLQYPPELYPSDLNGPQLVILVPHMELGVQTALLIFKMYGGNISQGRPGDPANMFTYFGPKGIKVRGVLNKEEVAMAKGTDYLRGVHVVVATPTALLDCVGGKDAMPLLNHVRVIAIDEYDECFDTAPEAMFVLLSIATRNNAEKPQMIAVGATLDRSTAELAVQAGWMTEPITIQVGKDQALPTGLTHQYIVVEPGRKLAVLTRMLRQDLELLGDDSVPARAMIFANNAEEAGEALEPLRSSLWTDHKLAVLLPPGTRIAPPPGSMPDPEVAEAMGLLQQASDPIRAMHSFRDNKTSLLLCTPQASRGIDLPAVSHVYNLGLPDDAKQYLHRAGRAGRVGSTTGGVVTTLVTPAELEHIKAVGQELNITIKEGQQPGSILPGEGEISEELEKYRKGLDDLYNLM</sequence>
<dbReference type="InterPro" id="IPR050079">
    <property type="entry name" value="DEAD_box_RNA_helicase"/>
</dbReference>
<dbReference type="SMART" id="SM00487">
    <property type="entry name" value="DEXDc"/>
    <property type="match status" value="1"/>
</dbReference>
<evidence type="ECO:0000256" key="5">
    <source>
        <dbReference type="PROSITE-ProRule" id="PRU00552"/>
    </source>
</evidence>
<dbReference type="PROSITE" id="PS51194">
    <property type="entry name" value="HELICASE_CTER"/>
    <property type="match status" value="1"/>
</dbReference>
<evidence type="ECO:0000313" key="10">
    <source>
        <dbReference type="Proteomes" id="UP000815325"/>
    </source>
</evidence>
<protein>
    <submittedName>
        <fullName evidence="9">P-loop containing nucleoside triphosphate hydrolase protein</fullName>
    </submittedName>
</protein>
<keyword evidence="4" id="KW-0067">ATP-binding</keyword>
<dbReference type="InterPro" id="IPR027417">
    <property type="entry name" value="P-loop_NTPase"/>
</dbReference>
<dbReference type="SMART" id="SM00490">
    <property type="entry name" value="HELICc"/>
    <property type="match status" value="1"/>
</dbReference>
<dbReference type="InterPro" id="IPR011545">
    <property type="entry name" value="DEAD/DEAH_box_helicase_dom"/>
</dbReference>
<dbReference type="PROSITE" id="PS51192">
    <property type="entry name" value="HELICASE_ATP_BIND_1"/>
    <property type="match status" value="1"/>
</dbReference>
<comment type="caution">
    <text evidence="9">The sequence shown here is derived from an EMBL/GenBank/DDBJ whole genome shotgun (WGS) entry which is preliminary data.</text>
</comment>
<keyword evidence="10" id="KW-1185">Reference proteome</keyword>
<dbReference type="GO" id="GO:0016787">
    <property type="term" value="F:hydrolase activity"/>
    <property type="evidence" value="ECO:0007669"/>
    <property type="project" value="UniProtKB-KW"/>
</dbReference>
<evidence type="ECO:0000259" key="8">
    <source>
        <dbReference type="PROSITE" id="PS51195"/>
    </source>
</evidence>
<gene>
    <name evidence="9" type="ORF">DUNSADRAFT_6378</name>
</gene>
<dbReference type="Proteomes" id="UP000815325">
    <property type="component" value="Unassembled WGS sequence"/>
</dbReference>
<dbReference type="Pfam" id="PF00270">
    <property type="entry name" value="DEAD"/>
    <property type="match status" value="1"/>
</dbReference>
<dbReference type="Pfam" id="PF00271">
    <property type="entry name" value="Helicase_C"/>
    <property type="match status" value="1"/>
</dbReference>
<evidence type="ECO:0000256" key="2">
    <source>
        <dbReference type="ARBA" id="ARBA00022801"/>
    </source>
</evidence>
<dbReference type="CDD" id="cd18787">
    <property type="entry name" value="SF2_C_DEAD"/>
    <property type="match status" value="1"/>
</dbReference>
<dbReference type="InterPro" id="IPR001650">
    <property type="entry name" value="Helicase_C-like"/>
</dbReference>
<evidence type="ECO:0000256" key="1">
    <source>
        <dbReference type="ARBA" id="ARBA00022741"/>
    </source>
</evidence>
<organism evidence="9 10">
    <name type="scientific">Dunaliella salina</name>
    <name type="common">Green alga</name>
    <name type="synonym">Protococcus salinus</name>
    <dbReference type="NCBI Taxonomy" id="3046"/>
    <lineage>
        <taxon>Eukaryota</taxon>
        <taxon>Viridiplantae</taxon>
        <taxon>Chlorophyta</taxon>
        <taxon>core chlorophytes</taxon>
        <taxon>Chlorophyceae</taxon>
        <taxon>CS clade</taxon>
        <taxon>Chlamydomonadales</taxon>
        <taxon>Dunaliellaceae</taxon>
        <taxon>Dunaliella</taxon>
    </lineage>
</organism>
<dbReference type="PROSITE" id="PS51195">
    <property type="entry name" value="Q_MOTIF"/>
    <property type="match status" value="1"/>
</dbReference>
<dbReference type="InterPro" id="IPR014001">
    <property type="entry name" value="Helicase_ATP-bd"/>
</dbReference>
<reference evidence="9" key="1">
    <citation type="submission" date="2017-08" db="EMBL/GenBank/DDBJ databases">
        <authorList>
            <person name="Polle J.E."/>
            <person name="Barry K."/>
            <person name="Cushman J."/>
            <person name="Schmutz J."/>
            <person name="Tran D."/>
            <person name="Hathwaick L.T."/>
            <person name="Yim W.C."/>
            <person name="Jenkins J."/>
            <person name="Mckie-Krisberg Z.M."/>
            <person name="Prochnik S."/>
            <person name="Lindquist E."/>
            <person name="Dockter R.B."/>
            <person name="Adam C."/>
            <person name="Molina H."/>
            <person name="Bunkerborg J."/>
            <person name="Jin E."/>
            <person name="Buchheim M."/>
            <person name="Magnuson J."/>
        </authorList>
    </citation>
    <scope>NUCLEOTIDE SEQUENCE</scope>
    <source>
        <strain evidence="9">CCAP 19/18</strain>
    </source>
</reference>
<dbReference type="Gene3D" id="3.40.50.300">
    <property type="entry name" value="P-loop containing nucleotide triphosphate hydrolases"/>
    <property type="match status" value="2"/>
</dbReference>
<evidence type="ECO:0000259" key="6">
    <source>
        <dbReference type="PROSITE" id="PS51192"/>
    </source>
</evidence>
<dbReference type="EMBL" id="MU069674">
    <property type="protein sequence ID" value="KAF5836125.1"/>
    <property type="molecule type" value="Genomic_DNA"/>
</dbReference>
<name>A0ABQ7GND0_DUNSA</name>
<dbReference type="PANTHER" id="PTHR47959">
    <property type="entry name" value="ATP-DEPENDENT RNA HELICASE RHLE-RELATED"/>
    <property type="match status" value="1"/>
</dbReference>
<feature type="short sequence motif" description="Q motif" evidence="5">
    <location>
        <begin position="14"/>
        <end position="42"/>
    </location>
</feature>
<keyword evidence="1" id="KW-0547">Nucleotide-binding</keyword>
<evidence type="ECO:0000256" key="3">
    <source>
        <dbReference type="ARBA" id="ARBA00022806"/>
    </source>
</evidence>
<keyword evidence="2 9" id="KW-0378">Hydrolase</keyword>
<feature type="domain" description="DEAD-box RNA helicase Q" evidence="8">
    <location>
        <begin position="14"/>
        <end position="42"/>
    </location>
</feature>
<dbReference type="InterPro" id="IPR014014">
    <property type="entry name" value="RNA_helicase_DEAD_Q_motif"/>
</dbReference>
<accession>A0ABQ7GND0</accession>
<evidence type="ECO:0000256" key="4">
    <source>
        <dbReference type="ARBA" id="ARBA00022840"/>
    </source>
</evidence>